<dbReference type="VEuPathDB" id="ToxoDB:CSUI_009584"/>
<evidence type="ECO:0000313" key="2">
    <source>
        <dbReference type="Proteomes" id="UP000221165"/>
    </source>
</evidence>
<name>A0A2C6JGI8_9APIC</name>
<accession>A0A2C6JGI8</accession>
<gene>
    <name evidence="1" type="ORF">CSUI_009584</name>
</gene>
<evidence type="ECO:0000313" key="1">
    <source>
        <dbReference type="EMBL" id="PHJ16601.1"/>
    </source>
</evidence>
<keyword evidence="2" id="KW-1185">Reference proteome</keyword>
<dbReference type="EMBL" id="MIGC01005783">
    <property type="protein sequence ID" value="PHJ16601.1"/>
    <property type="molecule type" value="Genomic_DNA"/>
</dbReference>
<comment type="caution">
    <text evidence="1">The sequence shown here is derived from an EMBL/GenBank/DDBJ whole genome shotgun (WGS) entry which is preliminary data.</text>
</comment>
<organism evidence="1 2">
    <name type="scientific">Cystoisospora suis</name>
    <dbReference type="NCBI Taxonomy" id="483139"/>
    <lineage>
        <taxon>Eukaryota</taxon>
        <taxon>Sar</taxon>
        <taxon>Alveolata</taxon>
        <taxon>Apicomplexa</taxon>
        <taxon>Conoidasida</taxon>
        <taxon>Coccidia</taxon>
        <taxon>Eucoccidiorida</taxon>
        <taxon>Eimeriorina</taxon>
        <taxon>Sarcocystidae</taxon>
        <taxon>Cystoisospora</taxon>
    </lineage>
</organism>
<proteinExistence type="predicted"/>
<protein>
    <submittedName>
        <fullName evidence="1">Uncharacterized protein</fullName>
    </submittedName>
</protein>
<sequence length="26" mass="3202">VRKKERKALVSERVVRSIRRHTKRGR</sequence>
<dbReference type="Proteomes" id="UP000221165">
    <property type="component" value="Unassembled WGS sequence"/>
</dbReference>
<reference evidence="1 2" key="1">
    <citation type="journal article" date="2017" name="Int. J. Parasitol.">
        <title>The genome of the protozoan parasite Cystoisospora suis and a reverse vaccinology approach to identify vaccine candidates.</title>
        <authorList>
            <person name="Palmieri N."/>
            <person name="Shrestha A."/>
            <person name="Ruttkowski B."/>
            <person name="Beck T."/>
            <person name="Vogl C."/>
            <person name="Tomley F."/>
            <person name="Blake D.P."/>
            <person name="Joachim A."/>
        </authorList>
    </citation>
    <scope>NUCLEOTIDE SEQUENCE [LARGE SCALE GENOMIC DNA]</scope>
    <source>
        <strain evidence="1 2">Wien I</strain>
    </source>
</reference>
<dbReference type="AlphaFoldDB" id="A0A2C6JGI8"/>
<feature type="non-terminal residue" evidence="1">
    <location>
        <position position="1"/>
    </location>
</feature>